<dbReference type="InterPro" id="IPR027541">
    <property type="entry name" value="Ars_ATPase"/>
</dbReference>
<organism evidence="5 6">
    <name type="scientific">Candidatus Korobacter versatilis</name>
    <dbReference type="NCBI Taxonomy" id="658062"/>
    <lineage>
        <taxon>Bacteria</taxon>
        <taxon>Pseudomonadati</taxon>
        <taxon>Acidobacteriota</taxon>
        <taxon>Terriglobia</taxon>
        <taxon>Terriglobales</taxon>
        <taxon>Candidatus Korobacteraceae</taxon>
        <taxon>Candidatus Korobacter</taxon>
    </lineage>
</organism>
<protein>
    <recommendedName>
        <fullName evidence="3">arsenite-transporting ATPase</fullName>
        <ecNumber evidence="3">7.3.2.7</ecNumber>
    </recommendedName>
</protein>
<accession>A0A932EPM8</accession>
<dbReference type="InterPro" id="IPR025723">
    <property type="entry name" value="ArsA/GET3_ATPase-like"/>
</dbReference>
<evidence type="ECO:0000313" key="5">
    <source>
        <dbReference type="EMBL" id="MBI2677185.1"/>
    </source>
</evidence>
<feature type="domain" description="ArsA/GET3 Anion-transporting ATPase-like" evidence="4">
    <location>
        <begin position="352"/>
        <end position="651"/>
    </location>
</feature>
<dbReference type="PANTHER" id="PTHR10803:SF3">
    <property type="entry name" value="ATPASE GET3"/>
    <property type="match status" value="1"/>
</dbReference>
<reference evidence="5" key="1">
    <citation type="submission" date="2020-07" db="EMBL/GenBank/DDBJ databases">
        <title>Huge and variable diversity of episymbiotic CPR bacteria and DPANN archaea in groundwater ecosystems.</title>
        <authorList>
            <person name="He C.Y."/>
            <person name="Keren R."/>
            <person name="Whittaker M."/>
            <person name="Farag I.F."/>
            <person name="Doudna J."/>
            <person name="Cate J.H.D."/>
            <person name="Banfield J.F."/>
        </authorList>
    </citation>
    <scope>NUCLEOTIDE SEQUENCE</scope>
    <source>
        <strain evidence="5">NC_groundwater_580_Pr5_B-0.1um_64_19</strain>
    </source>
</reference>
<dbReference type="EC" id="7.3.2.7" evidence="3"/>
<dbReference type="Gene3D" id="3.40.50.300">
    <property type="entry name" value="P-loop containing nucleotide triphosphate hydrolases"/>
    <property type="match status" value="2"/>
</dbReference>
<comment type="caution">
    <text evidence="5">The sequence shown here is derived from an EMBL/GenBank/DDBJ whole genome shotgun (WGS) entry which is preliminary data.</text>
</comment>
<dbReference type="InterPro" id="IPR027417">
    <property type="entry name" value="P-loop_NTPase"/>
</dbReference>
<dbReference type="PANTHER" id="PTHR10803">
    <property type="entry name" value="ARSENICAL PUMP-DRIVING ATPASE ARSENITE-TRANSLOCATING ATPASE"/>
    <property type="match status" value="1"/>
</dbReference>
<proteinExistence type="inferred from homology"/>
<comment type="catalytic activity">
    <reaction evidence="2">
        <text>arsenite(in) + ATP + H2O = arsenite(out) + ADP + phosphate + H(+)</text>
        <dbReference type="Rhea" id="RHEA:11348"/>
        <dbReference type="ChEBI" id="CHEBI:15377"/>
        <dbReference type="ChEBI" id="CHEBI:15378"/>
        <dbReference type="ChEBI" id="CHEBI:29242"/>
        <dbReference type="ChEBI" id="CHEBI:30616"/>
        <dbReference type="ChEBI" id="CHEBI:43474"/>
        <dbReference type="ChEBI" id="CHEBI:456216"/>
        <dbReference type="EC" id="7.3.2.7"/>
    </reaction>
</comment>
<dbReference type="GO" id="GO:0016887">
    <property type="term" value="F:ATP hydrolysis activity"/>
    <property type="evidence" value="ECO:0007669"/>
    <property type="project" value="InterPro"/>
</dbReference>
<dbReference type="CDD" id="cd02035">
    <property type="entry name" value="ArsA"/>
    <property type="match status" value="2"/>
</dbReference>
<name>A0A932EPM8_9BACT</name>
<comment type="similarity">
    <text evidence="1">Belongs to the arsA ATPase family.</text>
</comment>
<feature type="domain" description="ArsA/GET3 Anion-transporting ATPase-like" evidence="4">
    <location>
        <begin position="5"/>
        <end position="304"/>
    </location>
</feature>
<dbReference type="AlphaFoldDB" id="A0A932EPM8"/>
<evidence type="ECO:0000256" key="3">
    <source>
        <dbReference type="ARBA" id="ARBA00066752"/>
    </source>
</evidence>
<evidence type="ECO:0000259" key="4">
    <source>
        <dbReference type="Pfam" id="PF02374"/>
    </source>
</evidence>
<dbReference type="SUPFAM" id="SSF52540">
    <property type="entry name" value="P-loop containing nucleoside triphosphate hydrolases"/>
    <property type="match status" value="2"/>
</dbReference>
<evidence type="ECO:0000256" key="2">
    <source>
        <dbReference type="ARBA" id="ARBA00052296"/>
    </source>
</evidence>
<sequence>MATLAFFVGKGGVGKTTLSAAYAAQLAAAHPRERVLLLSTDPAHSTADVLQLHLGGARTPVRTSRGRLSVWQVAAEKQFQKFLAGNRKAILALVESGTIFSSAEIEPLLDTTLPGMAEMAALLAIHDLLASDDYGHIVVDTAPIGHTLRLFEMPEHFAKFLDFLDVAAGRDQVLAAHFGGRARPVSQPFITEWRQMVEAVRAALADAKTQVTLVTTSETFSLHESVRVAKQMRDSDSPIALTDVVLNKVVEPERDCDACRRRARATAPAKAFLRKHFRGLPVHVAPDPGHPILGAAQLAAFGAHVFQINGGDKRPLRLKTVNQRSAATGRLQFGKTRFTKTKWPKLSSALAFTLGKGGVGKTTVSAALAFHARATEPRVAVTVCSTDPAPSLEDVFEKPVDDRGVAVLGDAKFRAMELDAVGEFRQWAARMKRKLDEALHTQVQGVHVDMTLDREIFSALLDIVPPGVDELFAIFRILDLLDAKKGKVVVDMAPTGHALDLLRMPDRMLLWSRLLLKSLAPHRTLPLAREVAVEVATIGQRVRELAQILRDPKRARLWVVMLAEPLPDRETRRLLAALEELKVAPAAIFVNRVLFPEDVQGCRRGESARAWQLATLARMRTLGKAAELFVVRDFGREIQGKQALASFTRELWRMA</sequence>
<dbReference type="GO" id="GO:0005524">
    <property type="term" value="F:ATP binding"/>
    <property type="evidence" value="ECO:0007669"/>
    <property type="project" value="InterPro"/>
</dbReference>
<dbReference type="EMBL" id="JACPNR010000001">
    <property type="protein sequence ID" value="MBI2677185.1"/>
    <property type="molecule type" value="Genomic_DNA"/>
</dbReference>
<dbReference type="Pfam" id="PF02374">
    <property type="entry name" value="ArsA_ATPase"/>
    <property type="match status" value="2"/>
</dbReference>
<gene>
    <name evidence="5" type="ORF">HYX28_00210</name>
</gene>
<dbReference type="NCBIfam" id="TIGR00345">
    <property type="entry name" value="GET3_arsA_TRC40"/>
    <property type="match status" value="2"/>
</dbReference>
<dbReference type="Proteomes" id="UP000779809">
    <property type="component" value="Unassembled WGS sequence"/>
</dbReference>
<dbReference type="PIRSF" id="PIRSF001327">
    <property type="entry name" value="Arsenical_pump-driving_ATPase"/>
    <property type="match status" value="1"/>
</dbReference>
<evidence type="ECO:0000313" key="6">
    <source>
        <dbReference type="Proteomes" id="UP000779809"/>
    </source>
</evidence>
<evidence type="ECO:0000256" key="1">
    <source>
        <dbReference type="ARBA" id="ARBA00011040"/>
    </source>
</evidence>
<dbReference type="GO" id="GO:0015446">
    <property type="term" value="F:ATPase-coupled arsenite transmembrane transporter activity"/>
    <property type="evidence" value="ECO:0007669"/>
    <property type="project" value="UniProtKB-EC"/>
</dbReference>
<dbReference type="InterPro" id="IPR016300">
    <property type="entry name" value="ATPase_ArsA/GET3"/>
</dbReference>